<evidence type="ECO:0000256" key="2">
    <source>
        <dbReference type="ARBA" id="ARBA00022630"/>
    </source>
</evidence>
<evidence type="ECO:0000256" key="3">
    <source>
        <dbReference type="ARBA" id="ARBA00022827"/>
    </source>
</evidence>
<dbReference type="PRINTS" id="PR00469">
    <property type="entry name" value="PNDRDTASEII"/>
</dbReference>
<proteinExistence type="inferred from homology"/>
<dbReference type="SUPFAM" id="SSF51905">
    <property type="entry name" value="FAD/NAD(P)-binding domain"/>
    <property type="match status" value="1"/>
</dbReference>
<dbReference type="AlphaFoldDB" id="A0A0D6EMP9"/>
<dbReference type="EMBL" id="CENE01000010">
    <property type="protein sequence ID" value="CEQ40905.1"/>
    <property type="molecule type" value="Genomic_DNA"/>
</dbReference>
<comment type="subunit">
    <text evidence="8">Homodimer.</text>
</comment>
<dbReference type="InterPro" id="IPR036188">
    <property type="entry name" value="FAD/NAD-bd_sf"/>
</dbReference>
<dbReference type="PANTHER" id="PTHR48105">
    <property type="entry name" value="THIOREDOXIN REDUCTASE 1-RELATED-RELATED"/>
    <property type="match status" value="1"/>
</dbReference>
<dbReference type="FunFam" id="3.50.50.60:FF:000064">
    <property type="entry name" value="Thioredoxin reductase"/>
    <property type="match status" value="1"/>
</dbReference>
<dbReference type="EC" id="1.8.1.9" evidence="8"/>
<dbReference type="InterPro" id="IPR008255">
    <property type="entry name" value="Pyr_nucl-diS_OxRdtase_2_AS"/>
</dbReference>
<evidence type="ECO:0000256" key="7">
    <source>
        <dbReference type="ARBA" id="ARBA00023284"/>
    </source>
</evidence>
<feature type="non-terminal residue" evidence="11">
    <location>
        <position position="1"/>
    </location>
</feature>
<dbReference type="Proteomes" id="UP000243876">
    <property type="component" value="Unassembled WGS sequence"/>
</dbReference>
<evidence type="ECO:0000256" key="9">
    <source>
        <dbReference type="RuleBase" id="RU003881"/>
    </source>
</evidence>
<accession>A0A0D6EMP9</accession>
<organism evidence="11 12">
    <name type="scientific">Sporidiobolus salmonicolor</name>
    <name type="common">Yeast-like fungus</name>
    <name type="synonym">Sporobolomyces salmonicolor</name>
    <dbReference type="NCBI Taxonomy" id="5005"/>
    <lineage>
        <taxon>Eukaryota</taxon>
        <taxon>Fungi</taxon>
        <taxon>Dikarya</taxon>
        <taxon>Basidiomycota</taxon>
        <taxon>Pucciniomycotina</taxon>
        <taxon>Microbotryomycetes</taxon>
        <taxon>Sporidiobolales</taxon>
        <taxon>Sporidiobolaceae</taxon>
        <taxon>Sporobolomyces</taxon>
    </lineage>
</organism>
<comment type="similarity">
    <text evidence="1 8">Belongs to the class-II pyridine nucleotide-disulfide oxidoreductase family.</text>
</comment>
<dbReference type="Pfam" id="PF07992">
    <property type="entry name" value="Pyr_redox_2"/>
    <property type="match status" value="1"/>
</dbReference>
<evidence type="ECO:0000256" key="4">
    <source>
        <dbReference type="ARBA" id="ARBA00022857"/>
    </source>
</evidence>
<reference evidence="12" key="1">
    <citation type="submission" date="2015-02" db="EMBL/GenBank/DDBJ databases">
        <authorList>
            <person name="Gon?alves P."/>
        </authorList>
    </citation>
    <scope>NUCLEOTIDE SEQUENCE [LARGE SCALE GENOMIC DNA]</scope>
</reference>
<dbReference type="InterPro" id="IPR050097">
    <property type="entry name" value="Ferredoxin-NADP_redctase_2"/>
</dbReference>
<protein>
    <recommendedName>
        <fullName evidence="8">Thioredoxin reductase</fullName>
        <ecNumber evidence="8">1.8.1.9</ecNumber>
    </recommendedName>
</protein>
<keyword evidence="5 8" id="KW-0560">Oxidoreductase</keyword>
<dbReference type="NCBIfam" id="TIGR01292">
    <property type="entry name" value="TRX_reduct"/>
    <property type="match status" value="1"/>
</dbReference>
<keyword evidence="4 9" id="KW-0521">NADP</keyword>
<evidence type="ECO:0000259" key="10">
    <source>
        <dbReference type="Pfam" id="PF07992"/>
    </source>
</evidence>
<dbReference type="Gene3D" id="3.50.50.60">
    <property type="entry name" value="FAD/NAD(P)-binding domain"/>
    <property type="match status" value="2"/>
</dbReference>
<keyword evidence="6" id="KW-1015">Disulfide bond</keyword>
<evidence type="ECO:0000313" key="12">
    <source>
        <dbReference type="Proteomes" id="UP000243876"/>
    </source>
</evidence>
<keyword evidence="3 8" id="KW-0274">FAD</keyword>
<dbReference type="GO" id="GO:0005737">
    <property type="term" value="C:cytoplasm"/>
    <property type="evidence" value="ECO:0007669"/>
    <property type="project" value="InterPro"/>
</dbReference>
<dbReference type="OrthoDB" id="371245at2759"/>
<dbReference type="GO" id="GO:0019430">
    <property type="term" value="P:removal of superoxide radicals"/>
    <property type="evidence" value="ECO:0007669"/>
    <property type="project" value="UniProtKB-UniRule"/>
</dbReference>
<gene>
    <name evidence="11" type="primary">SPOSA6832_02580</name>
</gene>
<keyword evidence="12" id="KW-1185">Reference proteome</keyword>
<feature type="domain" description="FAD/NAD(P)-binding" evidence="10">
    <location>
        <begin position="20"/>
        <end position="318"/>
    </location>
</feature>
<evidence type="ECO:0000256" key="1">
    <source>
        <dbReference type="ARBA" id="ARBA00009333"/>
    </source>
</evidence>
<dbReference type="InterPro" id="IPR023753">
    <property type="entry name" value="FAD/NAD-binding_dom"/>
</dbReference>
<dbReference type="PRINTS" id="PR00368">
    <property type="entry name" value="FADPNR"/>
</dbReference>
<evidence type="ECO:0000256" key="6">
    <source>
        <dbReference type="ARBA" id="ARBA00023157"/>
    </source>
</evidence>
<keyword evidence="7 8" id="KW-0676">Redox-active center</keyword>
<keyword evidence="2 8" id="KW-0285">Flavoprotein</keyword>
<dbReference type="GO" id="GO:0004791">
    <property type="term" value="F:thioredoxin-disulfide reductase (NADPH) activity"/>
    <property type="evidence" value="ECO:0007669"/>
    <property type="project" value="UniProtKB-UniRule"/>
</dbReference>
<dbReference type="PROSITE" id="PS00573">
    <property type="entry name" value="PYRIDINE_REDOX_2"/>
    <property type="match status" value="1"/>
</dbReference>
<evidence type="ECO:0000313" key="11">
    <source>
        <dbReference type="EMBL" id="CEQ40905.1"/>
    </source>
</evidence>
<feature type="non-terminal residue" evidence="11">
    <location>
        <position position="340"/>
    </location>
</feature>
<name>A0A0D6EMP9_SPOSA</name>
<dbReference type="InterPro" id="IPR005982">
    <property type="entry name" value="Thioredox_Rdtase"/>
</dbReference>
<evidence type="ECO:0000256" key="8">
    <source>
        <dbReference type="RuleBase" id="RU003880"/>
    </source>
</evidence>
<sequence>MAPIEVNGGAAAEKPSKHNKVVIIGSGPAGHTAAIYLARANLNPVMYEGMLANGFAAGGQLTTTTDVENFPGFPEGIRGPEMMDLFRAQSLRFGTTIHTETISKVDLSSRPFKLWREGSEQEEPETCDSLIIATGASARRMFLPGEDVYWQSGISACAVCDGAVPIFRKKPLAVVGGGDSACEEAMYLTKYASHVYMLVRRDVLRASKVMAKRAMSHPKITVLWNTVPVEAKGDGDLLTHVRVKDTVSGEEKDLEANGLFYAIGHVPATELIKGQVETDSDGYIVTQPGTSLTSVKAVFAAGDVQDRRYRQAITSAGTGCIAALECERTLAEEEIPGEED</sequence>
<comment type="catalytic activity">
    <reaction evidence="8">
        <text>[thioredoxin]-dithiol + NADP(+) = [thioredoxin]-disulfide + NADPH + H(+)</text>
        <dbReference type="Rhea" id="RHEA:20345"/>
        <dbReference type="Rhea" id="RHEA-COMP:10698"/>
        <dbReference type="Rhea" id="RHEA-COMP:10700"/>
        <dbReference type="ChEBI" id="CHEBI:15378"/>
        <dbReference type="ChEBI" id="CHEBI:29950"/>
        <dbReference type="ChEBI" id="CHEBI:50058"/>
        <dbReference type="ChEBI" id="CHEBI:57783"/>
        <dbReference type="ChEBI" id="CHEBI:58349"/>
        <dbReference type="EC" id="1.8.1.9"/>
    </reaction>
</comment>
<comment type="cofactor">
    <cofactor evidence="9">
        <name>FAD</name>
        <dbReference type="ChEBI" id="CHEBI:57692"/>
    </cofactor>
    <text evidence="9">Binds 1 FAD per subunit.</text>
</comment>
<evidence type="ECO:0000256" key="5">
    <source>
        <dbReference type="ARBA" id="ARBA00023002"/>
    </source>
</evidence>